<accession>A0A9W8V8C2</accession>
<dbReference type="InterPro" id="IPR001138">
    <property type="entry name" value="Zn2Cys6_DnaBD"/>
</dbReference>
<dbReference type="Gene3D" id="4.10.240.10">
    <property type="entry name" value="Zn(2)-C6 fungal-type DNA-binding domain"/>
    <property type="match status" value="1"/>
</dbReference>
<protein>
    <recommendedName>
        <fullName evidence="4">Zn(2)-C6 fungal-type domain-containing protein</fullName>
    </recommendedName>
</protein>
<sequence length="492" mass="54758">MNSSLPSSFSTRRPACVPCRSRKLACDRSRPSCKRCQKARSKLKCIYSSTSPADTPEHRATSVPAATVVTEERPQTAPNPMTDAPSGSGYFGYTSHNNVFHETQLRLFLAGGADSQSGDAGDSNGRQRRVTFQELHPPVRESALFVLRCIPSTMIKQATSQPRSDDYSNGWSYVAVDGIMHSLKELLHGHDEQLSNVAEVMCNNTRKPIKDDLNDALQWIEQFYGPNLRWESIGLLWAEISRTSEEAFPLRGHRAGSFFEAVPLETARACLGYCIELAHTFAEGNVVLLDLCRRKSILDSVVDGDAPITMLTHLGLHVLENGPSYQPSLSSELQRRLASQIFTSDKFGVSFAGRPPLLTSNFFSTPMPLDISDKDLASDHVTLMRACKSLDENGWNTAGEIYPSTFIRSRYMLTMIQDELMNLVLCTRKPVELSHVQSIKTRQMATMSSIAAGLRYSPDDLIDTAIDARTFYLKVLLQLDHLKTFSSQKGFF</sequence>
<dbReference type="EMBL" id="JAOQAZ010000034">
    <property type="protein sequence ID" value="KAJ4249043.1"/>
    <property type="molecule type" value="Genomic_DNA"/>
</dbReference>
<dbReference type="Pfam" id="PF00172">
    <property type="entry name" value="Zn_clus"/>
    <property type="match status" value="1"/>
</dbReference>
<dbReference type="InterPro" id="IPR007219">
    <property type="entry name" value="XnlR_reg_dom"/>
</dbReference>
<dbReference type="GO" id="GO:0000981">
    <property type="term" value="F:DNA-binding transcription factor activity, RNA polymerase II-specific"/>
    <property type="evidence" value="ECO:0007669"/>
    <property type="project" value="InterPro"/>
</dbReference>
<reference evidence="5" key="1">
    <citation type="submission" date="2022-09" db="EMBL/GenBank/DDBJ databases">
        <title>Fusarium specimens isolated from Avocado Roots.</title>
        <authorList>
            <person name="Stajich J."/>
            <person name="Roper C."/>
            <person name="Heimlech-Rivalta G."/>
        </authorList>
    </citation>
    <scope>NUCLEOTIDE SEQUENCE</scope>
    <source>
        <strain evidence="5">CF00136</strain>
    </source>
</reference>
<dbReference type="GO" id="GO:0008270">
    <property type="term" value="F:zinc ion binding"/>
    <property type="evidence" value="ECO:0007669"/>
    <property type="project" value="InterPro"/>
</dbReference>
<feature type="domain" description="Zn(2)-C6 fungal-type" evidence="4">
    <location>
        <begin position="15"/>
        <end position="47"/>
    </location>
</feature>
<dbReference type="Pfam" id="PF04082">
    <property type="entry name" value="Fungal_trans"/>
    <property type="match status" value="1"/>
</dbReference>
<dbReference type="OrthoDB" id="4898680at2759"/>
<keyword evidence="2" id="KW-0479">Metal-binding</keyword>
<dbReference type="PROSITE" id="PS50048">
    <property type="entry name" value="ZN2_CY6_FUNGAL_2"/>
    <property type="match status" value="1"/>
</dbReference>
<organism evidence="5 6">
    <name type="scientific">Fusarium torreyae</name>
    <dbReference type="NCBI Taxonomy" id="1237075"/>
    <lineage>
        <taxon>Eukaryota</taxon>
        <taxon>Fungi</taxon>
        <taxon>Dikarya</taxon>
        <taxon>Ascomycota</taxon>
        <taxon>Pezizomycotina</taxon>
        <taxon>Sordariomycetes</taxon>
        <taxon>Hypocreomycetidae</taxon>
        <taxon>Hypocreales</taxon>
        <taxon>Nectriaceae</taxon>
        <taxon>Fusarium</taxon>
    </lineage>
</organism>
<evidence type="ECO:0000259" key="4">
    <source>
        <dbReference type="PROSITE" id="PS50048"/>
    </source>
</evidence>
<dbReference type="GO" id="GO:0003677">
    <property type="term" value="F:DNA binding"/>
    <property type="evidence" value="ECO:0007669"/>
    <property type="project" value="InterPro"/>
</dbReference>
<gene>
    <name evidence="5" type="ORF">NW762_012374</name>
</gene>
<dbReference type="InterPro" id="IPR036864">
    <property type="entry name" value="Zn2-C6_fun-type_DNA-bd_sf"/>
</dbReference>
<dbReference type="PANTHER" id="PTHR31001:SF40">
    <property type="entry name" value="ZN(II)2CYS6 TRANSCRIPTION FACTOR (EUROFUNG)"/>
    <property type="match status" value="1"/>
</dbReference>
<dbReference type="SUPFAM" id="SSF57701">
    <property type="entry name" value="Zn2/Cys6 DNA-binding domain"/>
    <property type="match status" value="1"/>
</dbReference>
<comment type="subcellular location">
    <subcellularLocation>
        <location evidence="1">Nucleus</location>
    </subcellularLocation>
</comment>
<dbReference type="GO" id="GO:0006351">
    <property type="term" value="P:DNA-templated transcription"/>
    <property type="evidence" value="ECO:0007669"/>
    <property type="project" value="InterPro"/>
</dbReference>
<name>A0A9W8V8C2_9HYPO</name>
<dbReference type="PANTHER" id="PTHR31001">
    <property type="entry name" value="UNCHARACTERIZED TRANSCRIPTIONAL REGULATORY PROTEIN"/>
    <property type="match status" value="1"/>
</dbReference>
<keyword evidence="3" id="KW-0539">Nucleus</keyword>
<dbReference type="InterPro" id="IPR050613">
    <property type="entry name" value="Sec_Metabolite_Reg"/>
</dbReference>
<evidence type="ECO:0000256" key="3">
    <source>
        <dbReference type="ARBA" id="ARBA00023242"/>
    </source>
</evidence>
<evidence type="ECO:0000313" key="6">
    <source>
        <dbReference type="Proteomes" id="UP001152049"/>
    </source>
</evidence>
<proteinExistence type="predicted"/>
<dbReference type="AlphaFoldDB" id="A0A9W8V8C2"/>
<keyword evidence="6" id="KW-1185">Reference proteome</keyword>
<dbReference type="CDD" id="cd12148">
    <property type="entry name" value="fungal_TF_MHR"/>
    <property type="match status" value="1"/>
</dbReference>
<dbReference type="GO" id="GO:0005634">
    <property type="term" value="C:nucleus"/>
    <property type="evidence" value="ECO:0007669"/>
    <property type="project" value="UniProtKB-SubCell"/>
</dbReference>
<dbReference type="SMART" id="SM00066">
    <property type="entry name" value="GAL4"/>
    <property type="match status" value="1"/>
</dbReference>
<evidence type="ECO:0000256" key="2">
    <source>
        <dbReference type="ARBA" id="ARBA00022723"/>
    </source>
</evidence>
<dbReference type="Proteomes" id="UP001152049">
    <property type="component" value="Unassembled WGS sequence"/>
</dbReference>
<dbReference type="PROSITE" id="PS00463">
    <property type="entry name" value="ZN2_CY6_FUNGAL_1"/>
    <property type="match status" value="1"/>
</dbReference>
<comment type="caution">
    <text evidence="5">The sequence shown here is derived from an EMBL/GenBank/DDBJ whole genome shotgun (WGS) entry which is preliminary data.</text>
</comment>
<evidence type="ECO:0000313" key="5">
    <source>
        <dbReference type="EMBL" id="KAJ4249043.1"/>
    </source>
</evidence>
<dbReference type="CDD" id="cd00067">
    <property type="entry name" value="GAL4"/>
    <property type="match status" value="1"/>
</dbReference>
<evidence type="ECO:0000256" key="1">
    <source>
        <dbReference type="ARBA" id="ARBA00004123"/>
    </source>
</evidence>